<dbReference type="Gene3D" id="1.25.10.10">
    <property type="entry name" value="Leucine-rich Repeat Variant"/>
    <property type="match status" value="1"/>
</dbReference>
<dbReference type="OMA" id="ECLCATA"/>
<feature type="non-terminal residue" evidence="2">
    <location>
        <position position="138"/>
    </location>
</feature>
<keyword evidence="2" id="KW-0472">Membrane</keyword>
<sequence>MLHTYLIGAKHEDPRIRSSSLSNLGEACIYLKFNIEGHWLQEILVCVLALLKTDKDLEVRRCAVMVITLLFRGIGNDLLKVLEKEIKSLYIQLKIVYSTEADDVLRLHSQLALEEINVVMKELLLTKLPLKKEIRILQ</sequence>
<evidence type="ECO:0000313" key="2">
    <source>
        <dbReference type="EMBL" id="KFM81854.1"/>
    </source>
</evidence>
<dbReference type="EMBL" id="KK122060">
    <property type="protein sequence ID" value="KFM81854.1"/>
    <property type="molecule type" value="Genomic_DNA"/>
</dbReference>
<dbReference type="AlphaFoldDB" id="A0A087UWW5"/>
<dbReference type="GO" id="GO:0009306">
    <property type="term" value="P:protein secretion"/>
    <property type="evidence" value="ECO:0007669"/>
    <property type="project" value="TreeGrafter"/>
</dbReference>
<gene>
    <name evidence="2" type="ORF">X975_05160</name>
</gene>
<name>A0A087UWW5_STEMI</name>
<dbReference type="InterPro" id="IPR016024">
    <property type="entry name" value="ARM-type_fold"/>
</dbReference>
<dbReference type="InterPro" id="IPR011989">
    <property type="entry name" value="ARM-like"/>
</dbReference>
<feature type="domain" description="RNA polymerase II assembly factor Rtp1 C-terminal" evidence="1">
    <location>
        <begin position="86"/>
        <end position="117"/>
    </location>
</feature>
<dbReference type="STRING" id="407821.A0A087UWW5"/>
<dbReference type="Pfam" id="PF10304">
    <property type="entry name" value="RTP1_C2"/>
    <property type="match status" value="1"/>
</dbReference>
<dbReference type="Proteomes" id="UP000054359">
    <property type="component" value="Unassembled WGS sequence"/>
</dbReference>
<dbReference type="SUPFAM" id="SSF48371">
    <property type="entry name" value="ARM repeat"/>
    <property type="match status" value="1"/>
</dbReference>
<keyword evidence="2" id="KW-0812">Transmembrane</keyword>
<organism evidence="2 3">
    <name type="scientific">Stegodyphus mimosarum</name>
    <name type="common">African social velvet spider</name>
    <dbReference type="NCBI Taxonomy" id="407821"/>
    <lineage>
        <taxon>Eukaryota</taxon>
        <taxon>Metazoa</taxon>
        <taxon>Ecdysozoa</taxon>
        <taxon>Arthropoda</taxon>
        <taxon>Chelicerata</taxon>
        <taxon>Arachnida</taxon>
        <taxon>Araneae</taxon>
        <taxon>Araneomorphae</taxon>
        <taxon>Entelegynae</taxon>
        <taxon>Eresoidea</taxon>
        <taxon>Eresidae</taxon>
        <taxon>Stegodyphus</taxon>
    </lineage>
</organism>
<accession>A0A087UWW5</accession>
<reference evidence="2 3" key="1">
    <citation type="submission" date="2013-11" db="EMBL/GenBank/DDBJ databases">
        <title>Genome sequencing of Stegodyphus mimosarum.</title>
        <authorList>
            <person name="Bechsgaard J."/>
        </authorList>
    </citation>
    <scope>NUCLEOTIDE SEQUENCE [LARGE SCALE GENOMIC DNA]</scope>
</reference>
<protein>
    <submittedName>
        <fullName evidence="2">Transmembrane and coiled-coil domain-containing protein 7</fullName>
    </submittedName>
</protein>
<proteinExistence type="predicted"/>
<keyword evidence="3" id="KW-1185">Reference proteome</keyword>
<evidence type="ECO:0000259" key="1">
    <source>
        <dbReference type="Pfam" id="PF10304"/>
    </source>
</evidence>
<dbReference type="OrthoDB" id="6418325at2759"/>
<dbReference type="PANTHER" id="PTHR20959">
    <property type="entry name" value="TRANSPORT AND GOLGI ORGANIZATION PROTEIN 6 FAMILY MEMBER"/>
    <property type="match status" value="1"/>
</dbReference>
<evidence type="ECO:0000313" key="3">
    <source>
        <dbReference type="Proteomes" id="UP000054359"/>
    </source>
</evidence>
<dbReference type="InterPro" id="IPR039600">
    <property type="entry name" value="TANGO6/Rtp1"/>
</dbReference>
<dbReference type="InterPro" id="IPR019414">
    <property type="entry name" value="Rtp1_C2"/>
</dbReference>
<dbReference type="PANTHER" id="PTHR20959:SF1">
    <property type="entry name" value="TRANSPORT AND GOLGI ORGANIZATION PROTEIN 6 HOMOLOG"/>
    <property type="match status" value="1"/>
</dbReference>